<protein>
    <submittedName>
        <fullName evidence="2">Uncharacterized protein</fullName>
    </submittedName>
</protein>
<dbReference type="AlphaFoldDB" id="A0A392TAX0"/>
<reference evidence="2 3" key="1">
    <citation type="journal article" date="2018" name="Front. Plant Sci.">
        <title>Red Clover (Trifolium pratense) and Zigzag Clover (T. medium) - A Picture of Genomic Similarities and Differences.</title>
        <authorList>
            <person name="Dluhosova J."/>
            <person name="Istvanek J."/>
            <person name="Nedelnik J."/>
            <person name="Repkova J."/>
        </authorList>
    </citation>
    <scope>NUCLEOTIDE SEQUENCE [LARGE SCALE GENOMIC DNA]</scope>
    <source>
        <strain evidence="3">cv. 10/8</strain>
        <tissue evidence="2">Leaf</tissue>
    </source>
</reference>
<evidence type="ECO:0000256" key="1">
    <source>
        <dbReference type="SAM" id="MobiDB-lite"/>
    </source>
</evidence>
<feature type="region of interest" description="Disordered" evidence="1">
    <location>
        <begin position="1"/>
        <end position="79"/>
    </location>
</feature>
<accession>A0A392TAX0</accession>
<evidence type="ECO:0000313" key="3">
    <source>
        <dbReference type="Proteomes" id="UP000265520"/>
    </source>
</evidence>
<sequence>RADIQHLAKEVSSIKEEQSKAVELRNRKVDITEKPTKDKRSKAIKEGDNPSKKKSEVEDAIEEPEEGTGPTTVIPQFLT</sequence>
<keyword evidence="3" id="KW-1185">Reference proteome</keyword>
<feature type="non-terminal residue" evidence="2">
    <location>
        <position position="1"/>
    </location>
</feature>
<proteinExistence type="predicted"/>
<dbReference type="EMBL" id="LXQA010531505">
    <property type="protein sequence ID" value="MCI57577.1"/>
    <property type="molecule type" value="Genomic_DNA"/>
</dbReference>
<dbReference type="Proteomes" id="UP000265520">
    <property type="component" value="Unassembled WGS sequence"/>
</dbReference>
<evidence type="ECO:0000313" key="2">
    <source>
        <dbReference type="EMBL" id="MCI57577.1"/>
    </source>
</evidence>
<feature type="compositionally biased region" description="Basic and acidic residues" evidence="1">
    <location>
        <begin position="1"/>
        <end position="57"/>
    </location>
</feature>
<name>A0A392TAX0_9FABA</name>
<organism evidence="2 3">
    <name type="scientific">Trifolium medium</name>
    <dbReference type="NCBI Taxonomy" id="97028"/>
    <lineage>
        <taxon>Eukaryota</taxon>
        <taxon>Viridiplantae</taxon>
        <taxon>Streptophyta</taxon>
        <taxon>Embryophyta</taxon>
        <taxon>Tracheophyta</taxon>
        <taxon>Spermatophyta</taxon>
        <taxon>Magnoliopsida</taxon>
        <taxon>eudicotyledons</taxon>
        <taxon>Gunneridae</taxon>
        <taxon>Pentapetalae</taxon>
        <taxon>rosids</taxon>
        <taxon>fabids</taxon>
        <taxon>Fabales</taxon>
        <taxon>Fabaceae</taxon>
        <taxon>Papilionoideae</taxon>
        <taxon>50 kb inversion clade</taxon>
        <taxon>NPAAA clade</taxon>
        <taxon>Hologalegina</taxon>
        <taxon>IRL clade</taxon>
        <taxon>Trifolieae</taxon>
        <taxon>Trifolium</taxon>
    </lineage>
</organism>
<comment type="caution">
    <text evidence="2">The sequence shown here is derived from an EMBL/GenBank/DDBJ whole genome shotgun (WGS) entry which is preliminary data.</text>
</comment>